<dbReference type="EMBL" id="CP121682">
    <property type="protein sequence ID" value="WGD38716.1"/>
    <property type="molecule type" value="Genomic_DNA"/>
</dbReference>
<dbReference type="Proteomes" id="UP001216440">
    <property type="component" value="Chromosome"/>
</dbReference>
<keyword evidence="3" id="KW-0067">ATP-binding</keyword>
<sequence>MPTTHTSQSPVTLDVAPAPLYRLLDPDLLSTREGLMDFVHHEPKPPDLADCAPSGTKLPDTDVRMMYHGNLPCVSTPDVTRGLLDARRTLRTNRFRRVGKRMSMVIDGCAGKSTLLAQIARAYQGLLENERRPDREWTPVVYINVPPRHECNLDWSLPFADFFGMDHTLNLDKRTYRSTDMTEPVIHTMRESGTSLICIDGIDRIHSNDLTKAFAYFDSLQARLRASVIYCGNGAVDIVEEALRHRRHGERPDQSEQFRTTLPVMRIRRIPFHEGQQDAWRTVLMDYDKNLRLYNHVPGAGKLLDFDTELHARTGGYMDTLDQLLCQTAQQSIEDGTEAITQEGLDDMVVGRGDLEDDWA</sequence>
<geneLocation type="plasmid" evidence="3 4">
    <name>punmamed2</name>
</geneLocation>
<reference evidence="3 4" key="1">
    <citation type="submission" date="2023-03" db="EMBL/GenBank/DDBJ databases">
        <authorList>
            <person name="Mo P."/>
        </authorList>
    </citation>
    <scope>NUCLEOTIDE SEQUENCE [LARGE SCALE GENOMIC DNA]</scope>
    <source>
        <strain evidence="3 4">HUAS 5</strain>
        <plasmid evidence="3 4">punmamed2</plasmid>
    </source>
</reference>
<gene>
    <name evidence="1" type="ORF">PYS65_00145</name>
    <name evidence="2" type="ORF">PYS65_33975</name>
    <name evidence="3" type="ORF">PYS65_34645</name>
</gene>
<evidence type="ECO:0000313" key="1">
    <source>
        <dbReference type="EMBL" id="WGD38716.1"/>
    </source>
</evidence>
<accession>A0ABY8KAM7</accession>
<keyword evidence="4" id="KW-1185">Reference proteome</keyword>
<evidence type="ECO:0000313" key="2">
    <source>
        <dbReference type="EMBL" id="WGD44731.1"/>
    </source>
</evidence>
<evidence type="ECO:0000313" key="4">
    <source>
        <dbReference type="Proteomes" id="UP001216440"/>
    </source>
</evidence>
<evidence type="ECO:0000313" key="3">
    <source>
        <dbReference type="EMBL" id="WGD45226.1"/>
    </source>
</evidence>
<proteinExistence type="predicted"/>
<keyword evidence="3" id="KW-0547">Nucleotide-binding</keyword>
<dbReference type="EMBL" id="CP121683">
    <property type="protein sequence ID" value="WGD45226.1"/>
    <property type="molecule type" value="Genomic_DNA"/>
</dbReference>
<dbReference type="Proteomes" id="UP001216440">
    <property type="component" value="Plasmid punmamed2"/>
</dbReference>
<dbReference type="EMBL" id="CP121682">
    <property type="protein sequence ID" value="WGD44731.1"/>
    <property type="molecule type" value="Genomic_DNA"/>
</dbReference>
<protein>
    <submittedName>
        <fullName evidence="3">ATP-binding protein</fullName>
    </submittedName>
</protein>
<name>A0ABY8KAM7_9ACTN</name>
<dbReference type="GO" id="GO:0005524">
    <property type="term" value="F:ATP binding"/>
    <property type="evidence" value="ECO:0007669"/>
    <property type="project" value="UniProtKB-KW"/>
</dbReference>
<organism evidence="3 4">
    <name type="scientific">Streptomyces cathayae</name>
    <dbReference type="NCBI Taxonomy" id="3031124"/>
    <lineage>
        <taxon>Bacteria</taxon>
        <taxon>Bacillati</taxon>
        <taxon>Actinomycetota</taxon>
        <taxon>Actinomycetes</taxon>
        <taxon>Kitasatosporales</taxon>
        <taxon>Streptomycetaceae</taxon>
        <taxon>Streptomyces</taxon>
    </lineage>
</organism>
<dbReference type="RefSeq" id="WP_279331610.1">
    <property type="nucleotide sequence ID" value="NZ_CP121682.1"/>
</dbReference>
<keyword evidence="3" id="KW-0614">Plasmid</keyword>